<dbReference type="Pfam" id="PF01593">
    <property type="entry name" value="Amino_oxidase"/>
    <property type="match status" value="1"/>
</dbReference>
<dbReference type="SUPFAM" id="SSF51905">
    <property type="entry name" value="FAD/NAD(P)-binding domain"/>
    <property type="match status" value="1"/>
</dbReference>
<gene>
    <name evidence="8" type="ORF">SAMN05444354_103399</name>
</gene>
<dbReference type="EC" id="1.13.12.3" evidence="3"/>
<dbReference type="InterPro" id="IPR036188">
    <property type="entry name" value="FAD/NAD-bd_sf"/>
</dbReference>
<dbReference type="PROSITE" id="PS51257">
    <property type="entry name" value="PROKAR_LIPOPROTEIN"/>
    <property type="match status" value="1"/>
</dbReference>
<evidence type="ECO:0000256" key="3">
    <source>
        <dbReference type="ARBA" id="ARBA00012535"/>
    </source>
</evidence>
<evidence type="ECO:0000313" key="8">
    <source>
        <dbReference type="EMBL" id="SEL04938.1"/>
    </source>
</evidence>
<dbReference type="PANTHER" id="PTHR10742:SF410">
    <property type="entry name" value="LYSINE-SPECIFIC HISTONE DEMETHYLASE 2"/>
    <property type="match status" value="1"/>
</dbReference>
<dbReference type="Proteomes" id="UP000182719">
    <property type="component" value="Unassembled WGS sequence"/>
</dbReference>
<protein>
    <recommendedName>
        <fullName evidence="4">Tryptophan 2-monooxygenase</fullName>
        <ecNumber evidence="3">1.13.12.3</ecNumber>
    </recommendedName>
</protein>
<feature type="domain" description="Amine oxidase" evidence="7">
    <location>
        <begin position="56"/>
        <end position="498"/>
    </location>
</feature>
<dbReference type="GO" id="GO:0050361">
    <property type="term" value="F:tryptophan 2-monooxygenase activity"/>
    <property type="evidence" value="ECO:0007669"/>
    <property type="project" value="UniProtKB-EC"/>
</dbReference>
<name>A0A1H7M1S6_STIAU</name>
<proteinExistence type="inferred from homology"/>
<dbReference type="PANTHER" id="PTHR10742">
    <property type="entry name" value="FLAVIN MONOAMINE OXIDASE"/>
    <property type="match status" value="1"/>
</dbReference>
<accession>A0A1H7M1S6</accession>
<dbReference type="InterPro" id="IPR050281">
    <property type="entry name" value="Flavin_monoamine_oxidase"/>
</dbReference>
<dbReference type="RefSeq" id="WP_075005978.1">
    <property type="nucleotide sequence ID" value="NZ_FOAP01000003.1"/>
</dbReference>
<dbReference type="GO" id="GO:0009851">
    <property type="term" value="P:auxin biosynthetic process"/>
    <property type="evidence" value="ECO:0007669"/>
    <property type="project" value="UniProtKB-KW"/>
</dbReference>
<evidence type="ECO:0000256" key="5">
    <source>
        <dbReference type="ARBA" id="ARBA00023070"/>
    </source>
</evidence>
<evidence type="ECO:0000256" key="1">
    <source>
        <dbReference type="ARBA" id="ARBA00004814"/>
    </source>
</evidence>
<organism evidence="8 9">
    <name type="scientific">Stigmatella aurantiaca</name>
    <dbReference type="NCBI Taxonomy" id="41"/>
    <lineage>
        <taxon>Bacteria</taxon>
        <taxon>Pseudomonadati</taxon>
        <taxon>Myxococcota</taxon>
        <taxon>Myxococcia</taxon>
        <taxon>Myxococcales</taxon>
        <taxon>Cystobacterineae</taxon>
        <taxon>Archangiaceae</taxon>
        <taxon>Stigmatella</taxon>
    </lineage>
</organism>
<keyword evidence="9" id="KW-1185">Reference proteome</keyword>
<sequence>MQKRWFGLSYLLVALLALQGCAGWSQEKRGGTESAAPPAAVAPRKDAPVIIVGAGLTGLTIAHELKKAGIDALLVEASPRVGGRIQTVTFADGVTAEAHMEEYFGRSPAVKLLKELNLPLVEDVAHSTVRLEGKVYPYQGEGARDQYLAGIFNAEERTAFLKWNEKIWALYSKLHASHYEGKPLPPELAELMRISFADFVGRDKLPRKVSEWIRVTVEPEMAIEWDKIAALDGIDEVRLFLDTPEGFGEKNYHVEGGNTRFTEALVSRLAPDQIITQARVTAIEQTETGVKLRILEKERQYIEVTGRMAVVTVPVNVIGRIQFSPALTAEKWKAIHTTKMGSYIKVHFRVAPEAAPLWSVKGESILTMLSDTQAGSIYDVTNLQGSGETGRDQLLTLLLHAKFARDLMSLPLDEVREKSAEALDALFPGVRRHIRSAEIFVYPQAVAYWPLELGRSRFDALANELRRPQGRIYFGGDTTVDSHSEGAVVSALEISRQLIERRAELK</sequence>
<keyword evidence="5" id="KW-0073">Auxin biosynthesis</keyword>
<dbReference type="Gene3D" id="3.50.50.60">
    <property type="entry name" value="FAD/NAD(P)-binding domain"/>
    <property type="match status" value="1"/>
</dbReference>
<evidence type="ECO:0000256" key="2">
    <source>
        <dbReference type="ARBA" id="ARBA00005833"/>
    </source>
</evidence>
<evidence type="ECO:0000256" key="6">
    <source>
        <dbReference type="ARBA" id="ARBA00047321"/>
    </source>
</evidence>
<evidence type="ECO:0000259" key="7">
    <source>
        <dbReference type="Pfam" id="PF01593"/>
    </source>
</evidence>
<comment type="catalytic activity">
    <reaction evidence="6">
        <text>L-tryptophan + O2 = indole-3-acetamide + CO2 + H2O</text>
        <dbReference type="Rhea" id="RHEA:16165"/>
        <dbReference type="ChEBI" id="CHEBI:15377"/>
        <dbReference type="ChEBI" id="CHEBI:15379"/>
        <dbReference type="ChEBI" id="CHEBI:16031"/>
        <dbReference type="ChEBI" id="CHEBI:16526"/>
        <dbReference type="ChEBI" id="CHEBI:57912"/>
        <dbReference type="EC" id="1.13.12.3"/>
    </reaction>
</comment>
<evidence type="ECO:0000313" key="9">
    <source>
        <dbReference type="Proteomes" id="UP000182719"/>
    </source>
</evidence>
<evidence type="ECO:0000256" key="4">
    <source>
        <dbReference type="ARBA" id="ARBA00017871"/>
    </source>
</evidence>
<dbReference type="InterPro" id="IPR002937">
    <property type="entry name" value="Amino_oxidase"/>
</dbReference>
<comment type="pathway">
    <text evidence="1">Plant hormone metabolism; auxin biosynthesis.</text>
</comment>
<dbReference type="AlphaFoldDB" id="A0A1H7M1S6"/>
<reference evidence="9" key="1">
    <citation type="submission" date="2016-10" db="EMBL/GenBank/DDBJ databases">
        <authorList>
            <person name="Varghese N."/>
            <person name="Submissions S."/>
        </authorList>
    </citation>
    <scope>NUCLEOTIDE SEQUENCE [LARGE SCALE GENOMIC DNA]</scope>
    <source>
        <strain evidence="9">DSM 17044</strain>
    </source>
</reference>
<comment type="similarity">
    <text evidence="2">Belongs to the tryptophan 2-monooxygenase family.</text>
</comment>
<dbReference type="EMBL" id="FOAP01000003">
    <property type="protein sequence ID" value="SEL04938.1"/>
    <property type="molecule type" value="Genomic_DNA"/>
</dbReference>